<dbReference type="Pfam" id="PF00440">
    <property type="entry name" value="TetR_N"/>
    <property type="match status" value="1"/>
</dbReference>
<dbReference type="InterPro" id="IPR050109">
    <property type="entry name" value="HTH-type_TetR-like_transc_reg"/>
</dbReference>
<dbReference type="OrthoDB" id="4726108at2"/>
<dbReference type="PANTHER" id="PTHR30055">
    <property type="entry name" value="HTH-TYPE TRANSCRIPTIONAL REGULATOR RUTR"/>
    <property type="match status" value="1"/>
</dbReference>
<reference evidence="6 7" key="1">
    <citation type="submission" date="2017-06" db="EMBL/GenBank/DDBJ databases">
        <authorList>
            <person name="Kim H.J."/>
            <person name="Triplett B.A."/>
        </authorList>
    </citation>
    <scope>NUCLEOTIDE SEQUENCE [LARGE SCALE GENOMIC DNA]</scope>
    <source>
        <strain evidence="6">FRACA_ARgP5</strain>
    </source>
</reference>
<name>A0A2I2KNT6_9ACTN</name>
<dbReference type="PANTHER" id="PTHR30055:SF234">
    <property type="entry name" value="HTH-TYPE TRANSCRIPTIONAL REGULATOR BETI"/>
    <property type="match status" value="1"/>
</dbReference>
<keyword evidence="2" id="KW-0238">DNA-binding</keyword>
<dbReference type="InterPro" id="IPR001647">
    <property type="entry name" value="HTH_TetR"/>
</dbReference>
<evidence type="ECO:0008006" key="8">
    <source>
        <dbReference type="Google" id="ProtNLM"/>
    </source>
</evidence>
<dbReference type="Proteomes" id="UP000234331">
    <property type="component" value="Unassembled WGS sequence"/>
</dbReference>
<evidence type="ECO:0000256" key="1">
    <source>
        <dbReference type="ARBA" id="ARBA00023015"/>
    </source>
</evidence>
<dbReference type="GO" id="GO:0000976">
    <property type="term" value="F:transcription cis-regulatory region binding"/>
    <property type="evidence" value="ECO:0007669"/>
    <property type="project" value="TreeGrafter"/>
</dbReference>
<feature type="domain" description="HTH tetR-type" evidence="4">
    <location>
        <begin position="14"/>
        <end position="60"/>
    </location>
</feature>
<evidence type="ECO:0000313" key="6">
    <source>
        <dbReference type="EMBL" id="SNQ47299.1"/>
    </source>
</evidence>
<protein>
    <recommendedName>
        <fullName evidence="8">TetR family transcriptional regulator</fullName>
    </recommendedName>
</protein>
<gene>
    <name evidence="6" type="ORF">FRACA_1800009</name>
</gene>
<evidence type="ECO:0000259" key="4">
    <source>
        <dbReference type="Pfam" id="PF00440"/>
    </source>
</evidence>
<proteinExistence type="predicted"/>
<dbReference type="Gene3D" id="1.10.357.10">
    <property type="entry name" value="Tetracycline Repressor, domain 2"/>
    <property type="match status" value="1"/>
</dbReference>
<evidence type="ECO:0000256" key="2">
    <source>
        <dbReference type="ARBA" id="ARBA00023125"/>
    </source>
</evidence>
<dbReference type="EMBL" id="FZMO01000091">
    <property type="protein sequence ID" value="SNQ47299.1"/>
    <property type="molecule type" value="Genomic_DNA"/>
</dbReference>
<dbReference type="Pfam" id="PF17939">
    <property type="entry name" value="TetR_C_30"/>
    <property type="match status" value="1"/>
</dbReference>
<keyword evidence="3" id="KW-0804">Transcription</keyword>
<organism evidence="6 7">
    <name type="scientific">Frankia canadensis</name>
    <dbReference type="NCBI Taxonomy" id="1836972"/>
    <lineage>
        <taxon>Bacteria</taxon>
        <taxon>Bacillati</taxon>
        <taxon>Actinomycetota</taxon>
        <taxon>Actinomycetes</taxon>
        <taxon>Frankiales</taxon>
        <taxon>Frankiaceae</taxon>
        <taxon>Frankia</taxon>
    </lineage>
</organism>
<dbReference type="AlphaFoldDB" id="A0A2I2KNT6"/>
<evidence type="ECO:0000313" key="7">
    <source>
        <dbReference type="Proteomes" id="UP000234331"/>
    </source>
</evidence>
<evidence type="ECO:0000259" key="5">
    <source>
        <dbReference type="Pfam" id="PF17939"/>
    </source>
</evidence>
<feature type="domain" description="PsrA tetracyclin repressor-like C-terminal" evidence="5">
    <location>
        <begin position="96"/>
        <end position="171"/>
    </location>
</feature>
<accession>A0A2I2KNT6</accession>
<dbReference type="InterPro" id="IPR009057">
    <property type="entry name" value="Homeodomain-like_sf"/>
</dbReference>
<keyword evidence="1" id="KW-0805">Transcription regulation</keyword>
<dbReference type="GO" id="GO:0003700">
    <property type="term" value="F:DNA-binding transcription factor activity"/>
    <property type="evidence" value="ECO:0007669"/>
    <property type="project" value="TreeGrafter"/>
</dbReference>
<dbReference type="RefSeq" id="WP_101831177.1">
    <property type="nucleotide sequence ID" value="NZ_FZMO01000091.1"/>
</dbReference>
<evidence type="ECO:0000256" key="3">
    <source>
        <dbReference type="ARBA" id="ARBA00023163"/>
    </source>
</evidence>
<dbReference type="InterPro" id="IPR041586">
    <property type="entry name" value="PsrA_TetR_C"/>
</dbReference>
<keyword evidence="7" id="KW-1185">Reference proteome</keyword>
<sequence>MGEYGAGRETRVALLVTAERLFAERGIDGVSLREIALAAGSRNSGAAQYYFGNRAELLRSIMKLRAEILNARRAELLDAAGPAPTTRDALRALVLPLAEQLGDTHYVSFLARLQSDYAHDRRAIHADGEIDATFRQARDLLAASLPGLEPERFRVRFRLMMRMAIAALGEYECHPDPRIPGSDALTAEILDIAAGIMLAPTSPATS</sequence>
<dbReference type="SUPFAM" id="SSF46689">
    <property type="entry name" value="Homeodomain-like"/>
    <property type="match status" value="1"/>
</dbReference>